<organism evidence="1">
    <name type="scientific">Siphoviridae sp. ctf4O12</name>
    <dbReference type="NCBI Taxonomy" id="2826410"/>
    <lineage>
        <taxon>Viruses</taxon>
        <taxon>Duplodnaviria</taxon>
        <taxon>Heunggongvirae</taxon>
        <taxon>Uroviricota</taxon>
        <taxon>Caudoviricetes</taxon>
    </lineage>
</organism>
<name>A0A8S5QUK4_9CAUD</name>
<protein>
    <submittedName>
        <fullName evidence="1">Uncharacterized protein</fullName>
    </submittedName>
</protein>
<reference evidence="1" key="1">
    <citation type="journal article" date="2021" name="Proc. Natl. Acad. Sci. U.S.A.">
        <title>A Catalog of Tens of Thousands of Viruses from Human Metagenomes Reveals Hidden Associations with Chronic Diseases.</title>
        <authorList>
            <person name="Tisza M.J."/>
            <person name="Buck C.B."/>
        </authorList>
    </citation>
    <scope>NUCLEOTIDE SEQUENCE</scope>
    <source>
        <strain evidence="1">Ctf4O12</strain>
    </source>
</reference>
<sequence length="69" mass="7317">MHKLHALEINRMTKTILLDGQPISVIGKVVPCLDVEEGELSALITIPLASITVKNPSGSVRVDAPEAGE</sequence>
<accession>A0A8S5QUK4</accession>
<proteinExistence type="predicted"/>
<dbReference type="EMBL" id="BK015732">
    <property type="protein sequence ID" value="DAE22381.1"/>
    <property type="molecule type" value="Genomic_DNA"/>
</dbReference>
<evidence type="ECO:0000313" key="1">
    <source>
        <dbReference type="EMBL" id="DAE22381.1"/>
    </source>
</evidence>